<evidence type="ECO:0000313" key="2">
    <source>
        <dbReference type="EMBL" id="QOW10398.1"/>
    </source>
</evidence>
<proteinExistence type="predicted"/>
<dbReference type="InterPro" id="IPR036397">
    <property type="entry name" value="RNaseH_sf"/>
</dbReference>
<sequence length="274" mass="32323">MIDFRVLIEQNSEISVREQCELLEINRSSFYYNAKGENPENLEAMRLMDHHIMQEPTAGVITMKLMLKEKEINMSYERVRRLMRKASIMPIYPRRMLTQKGENKYIYPYLLRNLEISKPNQVWQIDITYIPMKNGFMYMTAVIDVFSRYIVGWGISNSLDASESLKVVSEAINNHGKPDILNSDQGTQFSCKSYVEYLKKEEIKISMDGKGRCLDNIFIERFWRTLKYQHIFLNPAKDGLELYLGIQKWLQRYHNRGHQGIELKKPAEKYKLAA</sequence>
<reference evidence="2 3" key="1">
    <citation type="submission" date="2019-05" db="EMBL/GenBank/DDBJ databases">
        <title>Chryseobacterium sp. isolated from King George Island, maritime Antarctica.</title>
        <authorList>
            <person name="Peng X."/>
        </authorList>
    </citation>
    <scope>NUCLEOTIDE SEQUENCE [LARGE SCALE GENOMIC DNA]</scope>
    <source>
        <strain evidence="2 3">7-3A</strain>
    </source>
</reference>
<gene>
    <name evidence="2" type="ORF">Q73A0000_08480</name>
</gene>
<evidence type="ECO:0000259" key="1">
    <source>
        <dbReference type="PROSITE" id="PS50994"/>
    </source>
</evidence>
<dbReference type="AlphaFoldDB" id="A0A7M2Y806"/>
<dbReference type="PROSITE" id="PS50994">
    <property type="entry name" value="INTEGRASE"/>
    <property type="match status" value="1"/>
</dbReference>
<keyword evidence="3" id="KW-1185">Reference proteome</keyword>
<dbReference type="RefSeq" id="WP_193810564.1">
    <property type="nucleotide sequence ID" value="NZ_CP040442.1"/>
</dbReference>
<feature type="domain" description="Integrase catalytic" evidence="1">
    <location>
        <begin position="115"/>
        <end position="274"/>
    </location>
</feature>
<accession>A0A7M2Y806</accession>
<dbReference type="GO" id="GO:0015074">
    <property type="term" value="P:DNA integration"/>
    <property type="evidence" value="ECO:0007669"/>
    <property type="project" value="InterPro"/>
</dbReference>
<dbReference type="InterPro" id="IPR050900">
    <property type="entry name" value="Transposase_IS3/IS150/IS904"/>
</dbReference>
<dbReference type="SUPFAM" id="SSF53098">
    <property type="entry name" value="Ribonuclease H-like"/>
    <property type="match status" value="1"/>
</dbReference>
<name>A0A7M2Y806_9FLAO</name>
<dbReference type="Proteomes" id="UP000594195">
    <property type="component" value="Chromosome"/>
</dbReference>
<dbReference type="PANTHER" id="PTHR46889">
    <property type="entry name" value="TRANSPOSASE INSF FOR INSERTION SEQUENCE IS3B-RELATED"/>
    <property type="match status" value="1"/>
</dbReference>
<dbReference type="EMBL" id="CP040442">
    <property type="protein sequence ID" value="QOW10398.1"/>
    <property type="molecule type" value="Genomic_DNA"/>
</dbReference>
<dbReference type="InterPro" id="IPR012337">
    <property type="entry name" value="RNaseH-like_sf"/>
</dbReference>
<dbReference type="NCBIfam" id="NF033516">
    <property type="entry name" value="transpos_IS3"/>
    <property type="match status" value="1"/>
</dbReference>
<dbReference type="InterPro" id="IPR048020">
    <property type="entry name" value="Transpos_IS3"/>
</dbReference>
<organism evidence="2 3">
    <name type="scientific">Kaistella flava</name>
    <name type="common">ex Peng et al. 2021</name>
    <dbReference type="NCBI Taxonomy" id="2038776"/>
    <lineage>
        <taxon>Bacteria</taxon>
        <taxon>Pseudomonadati</taxon>
        <taxon>Bacteroidota</taxon>
        <taxon>Flavobacteriia</taxon>
        <taxon>Flavobacteriales</taxon>
        <taxon>Weeksellaceae</taxon>
        <taxon>Chryseobacterium group</taxon>
        <taxon>Kaistella</taxon>
    </lineage>
</organism>
<dbReference type="Gene3D" id="3.30.420.10">
    <property type="entry name" value="Ribonuclease H-like superfamily/Ribonuclease H"/>
    <property type="match status" value="1"/>
</dbReference>
<dbReference type="Pfam" id="PF00665">
    <property type="entry name" value="rve"/>
    <property type="match status" value="1"/>
</dbReference>
<dbReference type="KEGG" id="kfa:Q73A0000_08480"/>
<dbReference type="PANTHER" id="PTHR46889:SF4">
    <property type="entry name" value="TRANSPOSASE INSO FOR INSERTION SEQUENCE ELEMENT IS911B-RELATED"/>
    <property type="match status" value="1"/>
</dbReference>
<protein>
    <submittedName>
        <fullName evidence="2">IS3 family transposase</fullName>
    </submittedName>
</protein>
<dbReference type="InterPro" id="IPR001584">
    <property type="entry name" value="Integrase_cat-core"/>
</dbReference>
<evidence type="ECO:0000313" key="3">
    <source>
        <dbReference type="Proteomes" id="UP000594195"/>
    </source>
</evidence>
<dbReference type="GO" id="GO:0003676">
    <property type="term" value="F:nucleic acid binding"/>
    <property type="evidence" value="ECO:0007669"/>
    <property type="project" value="InterPro"/>
</dbReference>